<feature type="domain" description="Sulfatase N-terminal" evidence="9">
    <location>
        <begin position="27"/>
        <end position="386"/>
    </location>
</feature>
<evidence type="ECO:0000259" key="9">
    <source>
        <dbReference type="Pfam" id="PF00884"/>
    </source>
</evidence>
<reference evidence="10 11" key="1">
    <citation type="submission" date="2019-02" db="EMBL/GenBank/DDBJ databases">
        <title>Deep-cultivation of Planctomycetes and their phenomic and genomic characterization uncovers novel biology.</title>
        <authorList>
            <person name="Wiegand S."/>
            <person name="Jogler M."/>
            <person name="Boedeker C."/>
            <person name="Pinto D."/>
            <person name="Vollmers J."/>
            <person name="Rivas-Marin E."/>
            <person name="Kohn T."/>
            <person name="Peeters S.H."/>
            <person name="Heuer A."/>
            <person name="Rast P."/>
            <person name="Oberbeckmann S."/>
            <person name="Bunk B."/>
            <person name="Jeske O."/>
            <person name="Meyerdierks A."/>
            <person name="Storesund J.E."/>
            <person name="Kallscheuer N."/>
            <person name="Luecker S."/>
            <person name="Lage O.M."/>
            <person name="Pohl T."/>
            <person name="Merkel B.J."/>
            <person name="Hornburger P."/>
            <person name="Mueller R.-W."/>
            <person name="Bruemmer F."/>
            <person name="Labrenz M."/>
            <person name="Spormann A.M."/>
            <person name="Op Den Camp H."/>
            <person name="Overmann J."/>
            <person name="Amann R."/>
            <person name="Jetten M.S.M."/>
            <person name="Mascher T."/>
            <person name="Medema M.H."/>
            <person name="Devos D.P."/>
            <person name="Kaster A.-K."/>
            <person name="Ovreas L."/>
            <person name="Rohde M."/>
            <person name="Galperin M.Y."/>
            <person name="Jogler C."/>
        </authorList>
    </citation>
    <scope>NUCLEOTIDE SEQUENCE [LARGE SCALE GENOMIC DNA]</scope>
    <source>
        <strain evidence="10 11">Poly59</strain>
    </source>
</reference>
<keyword evidence="11" id="KW-1185">Reference proteome</keyword>
<dbReference type="EC" id="3.1.6.1" evidence="10"/>
<accession>A0A5C6EWT1</accession>
<dbReference type="PANTHER" id="PTHR45953">
    <property type="entry name" value="IDURONATE 2-SULFATASE"/>
    <property type="match status" value="1"/>
</dbReference>
<keyword evidence="4 8" id="KW-0732">Signal</keyword>
<evidence type="ECO:0000256" key="7">
    <source>
        <dbReference type="SAM" id="MobiDB-lite"/>
    </source>
</evidence>
<evidence type="ECO:0000256" key="3">
    <source>
        <dbReference type="ARBA" id="ARBA00022723"/>
    </source>
</evidence>
<dbReference type="GO" id="GO:0004423">
    <property type="term" value="F:iduronate-2-sulfatase activity"/>
    <property type="evidence" value="ECO:0007669"/>
    <property type="project" value="InterPro"/>
</dbReference>
<dbReference type="InterPro" id="IPR017850">
    <property type="entry name" value="Alkaline_phosphatase_core_sf"/>
</dbReference>
<dbReference type="Gene3D" id="3.40.720.10">
    <property type="entry name" value="Alkaline Phosphatase, subunit A"/>
    <property type="match status" value="1"/>
</dbReference>
<dbReference type="CDD" id="cd16030">
    <property type="entry name" value="iduronate-2-sulfatase"/>
    <property type="match status" value="1"/>
</dbReference>
<dbReference type="PANTHER" id="PTHR45953:SF1">
    <property type="entry name" value="IDURONATE 2-SULFATASE"/>
    <property type="match status" value="1"/>
</dbReference>
<dbReference type="GO" id="GO:0046872">
    <property type="term" value="F:metal ion binding"/>
    <property type="evidence" value="ECO:0007669"/>
    <property type="project" value="UniProtKB-KW"/>
</dbReference>
<comment type="similarity">
    <text evidence="2">Belongs to the sulfatase family.</text>
</comment>
<comment type="cofactor">
    <cofactor evidence="1">
        <name>Ca(2+)</name>
        <dbReference type="ChEBI" id="CHEBI:29108"/>
    </cofactor>
</comment>
<name>A0A5C6EWT1_9BACT</name>
<comment type="caution">
    <text evidence="10">The sequence shown here is derived from an EMBL/GenBank/DDBJ whole genome shotgun (WGS) entry which is preliminary data.</text>
</comment>
<dbReference type="InterPro" id="IPR035874">
    <property type="entry name" value="IDS"/>
</dbReference>
<evidence type="ECO:0000313" key="11">
    <source>
        <dbReference type="Proteomes" id="UP000317977"/>
    </source>
</evidence>
<gene>
    <name evidence="10" type="ORF">Poly59_35150</name>
</gene>
<protein>
    <submittedName>
        <fullName evidence="10">Arylsulfatase</fullName>
        <ecNumber evidence="10">3.1.6.1</ecNumber>
    </submittedName>
</protein>
<dbReference type="GO" id="GO:0005737">
    <property type="term" value="C:cytoplasm"/>
    <property type="evidence" value="ECO:0007669"/>
    <property type="project" value="TreeGrafter"/>
</dbReference>
<keyword evidence="6" id="KW-0106">Calcium</keyword>
<dbReference type="SUPFAM" id="SSF53649">
    <property type="entry name" value="Alkaline phosphatase-like"/>
    <property type="match status" value="1"/>
</dbReference>
<keyword evidence="5 10" id="KW-0378">Hydrolase</keyword>
<feature type="compositionally biased region" description="Acidic residues" evidence="7">
    <location>
        <begin position="140"/>
        <end position="149"/>
    </location>
</feature>
<feature type="region of interest" description="Disordered" evidence="7">
    <location>
        <begin position="126"/>
        <end position="149"/>
    </location>
</feature>
<dbReference type="Pfam" id="PF00884">
    <property type="entry name" value="Sulfatase"/>
    <property type="match status" value="1"/>
</dbReference>
<keyword evidence="3" id="KW-0479">Metal-binding</keyword>
<feature type="signal peptide" evidence="8">
    <location>
        <begin position="1"/>
        <end position="22"/>
    </location>
</feature>
<organism evidence="10 11">
    <name type="scientific">Rubripirellula reticaptiva</name>
    <dbReference type="NCBI Taxonomy" id="2528013"/>
    <lineage>
        <taxon>Bacteria</taxon>
        <taxon>Pseudomonadati</taxon>
        <taxon>Planctomycetota</taxon>
        <taxon>Planctomycetia</taxon>
        <taxon>Pirellulales</taxon>
        <taxon>Pirellulaceae</taxon>
        <taxon>Rubripirellula</taxon>
    </lineage>
</organism>
<sequence length="472" mass="52393" precursor="true">MVRQFGLIVFVLLTVLCARADAADAPPNVLLICVDDLRPELNCFGADYIRSPNIDQLAATGRAFHQHFVQAPTCGASRYAMLMGCYGGSSNDAIFHRAKLIAAGKSVPTSMPAWFRKHGYTTVSVGKVSHHPGGRGGKDWDDDDQPEMPDEWDRHRLPAGPWQHPRGAMHGLARGEIREDPSKMDVYQSAEGDDTIYPDGLIVDDSLDQLDQLAKDNTKPFFLAVGIIRPHLPFGAPAKYMEPYRDIQLAPIQHPERPIGPTTWHRSGEFMRYNRWGRDPNTDSEFADEVRRHYAACVTYADAMVGRVMAKLVETGAADNTVVVLWGDHGWHLGEHAIWGKHALFEESLRSPLIIRTPNQSKPGVATNAIVESVDMFPTLCDLTGIPRPSSVTGVSLQPIVNRPEAPGHSAISYFNSGKTIRTPEYRLIQHKNGEIELYDHAIDGSETKNLVLETPKETIESLRSELNTRLP</sequence>
<evidence type="ECO:0000256" key="5">
    <source>
        <dbReference type="ARBA" id="ARBA00022801"/>
    </source>
</evidence>
<dbReference type="OrthoDB" id="9782218at2"/>
<dbReference type="AlphaFoldDB" id="A0A5C6EWT1"/>
<feature type="chain" id="PRO_5022802650" evidence="8">
    <location>
        <begin position="23"/>
        <end position="472"/>
    </location>
</feature>
<evidence type="ECO:0000256" key="6">
    <source>
        <dbReference type="ARBA" id="ARBA00022837"/>
    </source>
</evidence>
<evidence type="ECO:0000256" key="4">
    <source>
        <dbReference type="ARBA" id="ARBA00022729"/>
    </source>
</evidence>
<evidence type="ECO:0000256" key="8">
    <source>
        <dbReference type="SAM" id="SignalP"/>
    </source>
</evidence>
<evidence type="ECO:0000256" key="1">
    <source>
        <dbReference type="ARBA" id="ARBA00001913"/>
    </source>
</evidence>
<evidence type="ECO:0000313" key="10">
    <source>
        <dbReference type="EMBL" id="TWU51919.1"/>
    </source>
</evidence>
<dbReference type="GO" id="GO:0004065">
    <property type="term" value="F:arylsulfatase activity"/>
    <property type="evidence" value="ECO:0007669"/>
    <property type="project" value="UniProtKB-EC"/>
</dbReference>
<proteinExistence type="inferred from homology"/>
<dbReference type="Proteomes" id="UP000317977">
    <property type="component" value="Unassembled WGS sequence"/>
</dbReference>
<evidence type="ECO:0000256" key="2">
    <source>
        <dbReference type="ARBA" id="ARBA00008779"/>
    </source>
</evidence>
<dbReference type="EMBL" id="SJPX01000003">
    <property type="protein sequence ID" value="TWU51919.1"/>
    <property type="molecule type" value="Genomic_DNA"/>
</dbReference>
<dbReference type="RefSeq" id="WP_146535170.1">
    <property type="nucleotide sequence ID" value="NZ_SJPX01000003.1"/>
</dbReference>
<dbReference type="InterPro" id="IPR000917">
    <property type="entry name" value="Sulfatase_N"/>
</dbReference>